<sequence length="423" mass="46849">MDVTLEEAVVKGLAADKGLFMPYTIQSLPASFYDKIDRLSFQEIAYEVAHAFFGEDVPDDTLKQIVYDTLSFDVPLVPVTVAIYSLELFHGPTLAFKDVGGRFMARLLGYFIRKEGKKQVNVLVATSGDTGSAVANGFLGVEGIHVYVLYPKGKVSEIQEKQFTTLGQNITALEIDGTFDDCQALVKSAFMDQELNHHLLLTSANSINVARFLPQAFYYFYAYAQLKRMGKAQNVVICVPSGNFGNITAGLFGKKMGLPIKRFIAANNRNDVFYQYLQTGVYMPRPSIATIANAMDVGNPSNFARVLDLYGGNHKAICADISGATYTDEQIAETVKQVWQENQYLLDPHGACGYRALSEGLQPSETGVFLETAHPAKFKDTVEGILGESIQIPKKLQTFMQGEKQSLPMTKEFTDFKAYLMNR</sequence>
<evidence type="ECO:0000256" key="6">
    <source>
        <dbReference type="ARBA" id="ARBA00022697"/>
    </source>
</evidence>
<dbReference type="GO" id="GO:0004795">
    <property type="term" value="F:threonine synthase activity"/>
    <property type="evidence" value="ECO:0007669"/>
    <property type="project" value="UniProtKB-EC"/>
</dbReference>
<evidence type="ECO:0000256" key="8">
    <source>
        <dbReference type="ARBA" id="ARBA00023239"/>
    </source>
</evidence>
<reference evidence="11" key="1">
    <citation type="journal article" date="2012" name="PLoS ONE">
        <title>Gene sets for utilization of primary and secondary nutrition supplies in the distal gut of endangered iberian lynx.</title>
        <authorList>
            <person name="Alcaide M."/>
            <person name="Messina E."/>
            <person name="Richter M."/>
            <person name="Bargiela R."/>
            <person name="Peplies J."/>
            <person name="Huws S.A."/>
            <person name="Newbold C.J."/>
            <person name="Golyshin P.N."/>
            <person name="Simon M.A."/>
            <person name="Lopez G."/>
            <person name="Yakimov M.M."/>
            <person name="Ferrer M."/>
        </authorList>
    </citation>
    <scope>NUCLEOTIDE SEQUENCE</scope>
</reference>
<dbReference type="Pfam" id="PF00291">
    <property type="entry name" value="PALP"/>
    <property type="match status" value="1"/>
</dbReference>
<keyword evidence="7" id="KW-0663">Pyridoxal phosphate</keyword>
<dbReference type="UniPathway" id="UPA00050">
    <property type="reaction ID" value="UER00065"/>
</dbReference>
<dbReference type="InterPro" id="IPR037158">
    <property type="entry name" value="Thr_synth_N_sf"/>
</dbReference>
<dbReference type="PROSITE" id="PS00165">
    <property type="entry name" value="DEHYDRATASE_SER_THR"/>
    <property type="match status" value="1"/>
</dbReference>
<accession>J9FR60</accession>
<comment type="caution">
    <text evidence="11">The sequence shown here is derived from an EMBL/GenBank/DDBJ whole genome shotgun (WGS) entry which is preliminary data.</text>
</comment>
<evidence type="ECO:0000256" key="5">
    <source>
        <dbReference type="ARBA" id="ARBA00022605"/>
    </source>
</evidence>
<gene>
    <name evidence="11" type="ORF">EVA_14446</name>
</gene>
<comment type="pathway">
    <text evidence="2">Amino-acid biosynthesis; L-threonine biosynthesis; L-threonine from L-aspartate: step 5/5.</text>
</comment>
<dbReference type="GO" id="GO:0009088">
    <property type="term" value="P:threonine biosynthetic process"/>
    <property type="evidence" value="ECO:0007669"/>
    <property type="project" value="UniProtKB-UniPathway"/>
</dbReference>
<dbReference type="GO" id="GO:0030170">
    <property type="term" value="F:pyridoxal phosphate binding"/>
    <property type="evidence" value="ECO:0007669"/>
    <property type="project" value="InterPro"/>
</dbReference>
<comment type="similarity">
    <text evidence="3">Belongs to the threonine synthase family.</text>
</comment>
<dbReference type="PANTHER" id="PTHR42690">
    <property type="entry name" value="THREONINE SYNTHASE FAMILY MEMBER"/>
    <property type="match status" value="1"/>
</dbReference>
<dbReference type="InterPro" id="IPR036052">
    <property type="entry name" value="TrpB-like_PALP_sf"/>
</dbReference>
<dbReference type="NCBIfam" id="TIGR00260">
    <property type="entry name" value="thrC"/>
    <property type="match status" value="1"/>
</dbReference>
<dbReference type="InterPro" id="IPR000634">
    <property type="entry name" value="Ser/Thr_deHydtase_PyrdxlP-BS"/>
</dbReference>
<dbReference type="PANTHER" id="PTHR42690:SF1">
    <property type="entry name" value="THREONINE SYNTHASE-LIKE 2"/>
    <property type="match status" value="1"/>
</dbReference>
<dbReference type="FunFam" id="3.40.50.1100:FF:000022">
    <property type="entry name" value="Threonine synthase"/>
    <property type="match status" value="1"/>
</dbReference>
<protein>
    <recommendedName>
        <fullName evidence="4">threonine synthase</fullName>
        <ecNumber evidence="4">4.2.3.1</ecNumber>
    </recommendedName>
</protein>
<dbReference type="EMBL" id="AMCI01004756">
    <property type="protein sequence ID" value="EJW97446.1"/>
    <property type="molecule type" value="Genomic_DNA"/>
</dbReference>
<evidence type="ECO:0000259" key="10">
    <source>
        <dbReference type="Pfam" id="PF14821"/>
    </source>
</evidence>
<dbReference type="InterPro" id="IPR004450">
    <property type="entry name" value="Thr_synthase-like"/>
</dbReference>
<evidence type="ECO:0000256" key="1">
    <source>
        <dbReference type="ARBA" id="ARBA00001933"/>
    </source>
</evidence>
<dbReference type="SUPFAM" id="SSF53686">
    <property type="entry name" value="Tryptophan synthase beta subunit-like PLP-dependent enzymes"/>
    <property type="match status" value="1"/>
</dbReference>
<dbReference type="AlphaFoldDB" id="J9FR60"/>
<dbReference type="Gene3D" id="3.90.1380.10">
    <property type="entry name" value="Threonine synthase, N-terminal domain"/>
    <property type="match status" value="1"/>
</dbReference>
<evidence type="ECO:0000256" key="2">
    <source>
        <dbReference type="ARBA" id="ARBA00004979"/>
    </source>
</evidence>
<evidence type="ECO:0000256" key="4">
    <source>
        <dbReference type="ARBA" id="ARBA00013028"/>
    </source>
</evidence>
<organism evidence="11">
    <name type="scientific">gut metagenome</name>
    <dbReference type="NCBI Taxonomy" id="749906"/>
    <lineage>
        <taxon>unclassified sequences</taxon>
        <taxon>metagenomes</taxon>
        <taxon>organismal metagenomes</taxon>
    </lineage>
</organism>
<feature type="domain" description="Tryptophan synthase beta chain-like PALP" evidence="9">
    <location>
        <begin position="86"/>
        <end position="364"/>
    </location>
</feature>
<keyword evidence="5" id="KW-0028">Amino-acid biosynthesis</keyword>
<keyword evidence="6" id="KW-0791">Threonine biosynthesis</keyword>
<dbReference type="CDD" id="cd01560">
    <property type="entry name" value="Thr-synth_2"/>
    <property type="match status" value="1"/>
</dbReference>
<evidence type="ECO:0000256" key="3">
    <source>
        <dbReference type="ARBA" id="ARBA00005517"/>
    </source>
</evidence>
<evidence type="ECO:0000313" key="11">
    <source>
        <dbReference type="EMBL" id="EJW97446.1"/>
    </source>
</evidence>
<dbReference type="InterPro" id="IPR001926">
    <property type="entry name" value="TrpB-like_PALP"/>
</dbReference>
<name>J9FR60_9ZZZZ</name>
<dbReference type="Pfam" id="PF14821">
    <property type="entry name" value="Thr_synth_N"/>
    <property type="match status" value="1"/>
</dbReference>
<dbReference type="InterPro" id="IPR029144">
    <property type="entry name" value="Thr_synth_N"/>
</dbReference>
<feature type="domain" description="Threonine synthase N-terminal" evidence="10">
    <location>
        <begin position="3"/>
        <end position="68"/>
    </location>
</feature>
<keyword evidence="8 11" id="KW-0456">Lyase</keyword>
<dbReference type="EC" id="4.2.3.1" evidence="4"/>
<dbReference type="InterPro" id="IPR051166">
    <property type="entry name" value="Threonine_Synthase"/>
</dbReference>
<evidence type="ECO:0000256" key="7">
    <source>
        <dbReference type="ARBA" id="ARBA00022898"/>
    </source>
</evidence>
<comment type="cofactor">
    <cofactor evidence="1">
        <name>pyridoxal 5'-phosphate</name>
        <dbReference type="ChEBI" id="CHEBI:597326"/>
    </cofactor>
</comment>
<dbReference type="Gene3D" id="3.40.50.1100">
    <property type="match status" value="2"/>
</dbReference>
<proteinExistence type="inferred from homology"/>
<evidence type="ECO:0000259" key="9">
    <source>
        <dbReference type="Pfam" id="PF00291"/>
    </source>
</evidence>